<protein>
    <submittedName>
        <fullName evidence="4">Coiled-coil domain-containing protein 39 isoform X1</fullName>
    </submittedName>
</protein>
<feature type="signal peptide" evidence="2">
    <location>
        <begin position="1"/>
        <end position="22"/>
    </location>
</feature>
<keyword evidence="2" id="KW-0732">Signal</keyword>
<feature type="compositionally biased region" description="Basic residues" evidence="1">
    <location>
        <begin position="70"/>
        <end position="80"/>
    </location>
</feature>
<dbReference type="Proteomes" id="UP000694920">
    <property type="component" value="Unplaced"/>
</dbReference>
<accession>A0AAJ7FFT0</accession>
<gene>
    <name evidence="4" type="primary">LOC107265116</name>
</gene>
<sequence length="301" mass="35035">MRFWTVATVLLVVGLVITDVSARKSNRDRKTAKTGKQKQNDFHASRQKDFCVFRRERVDEVLKREKKAKQILHSKERKRRSIEDKEPTYERKEHLAVTKDTEPPVDKEQSSGKSEVKQVDHQLRNRKTETHEKFVKVEKLRKSKTIVEDALGGTEDYLPNGQKPVGKRNLEKPSKTDKPDTRPEVQVVRSSLKKDKGKSEKSKVTKKDETTEVEEEAIEAVKTVVERMKDKEMEESSCVDGDFTCNDEVEVKNSKKSTCNENVMQERVQKEDVEEFENCTKSLKSKRDKYTEKKQKERCKS</sequence>
<dbReference type="AlphaFoldDB" id="A0AAJ7FFT0"/>
<reference evidence="4" key="1">
    <citation type="submission" date="2025-08" db="UniProtKB">
        <authorList>
            <consortium name="RefSeq"/>
        </authorList>
    </citation>
    <scope>IDENTIFICATION</scope>
</reference>
<feature type="compositionally biased region" description="Basic and acidic residues" evidence="1">
    <location>
        <begin position="81"/>
        <end position="130"/>
    </location>
</feature>
<evidence type="ECO:0000256" key="1">
    <source>
        <dbReference type="SAM" id="MobiDB-lite"/>
    </source>
</evidence>
<evidence type="ECO:0000313" key="4">
    <source>
        <dbReference type="RefSeq" id="XP_015589676.1"/>
    </source>
</evidence>
<organism evidence="3 4">
    <name type="scientific">Cephus cinctus</name>
    <name type="common">Wheat stem sawfly</name>
    <dbReference type="NCBI Taxonomy" id="211228"/>
    <lineage>
        <taxon>Eukaryota</taxon>
        <taxon>Metazoa</taxon>
        <taxon>Ecdysozoa</taxon>
        <taxon>Arthropoda</taxon>
        <taxon>Hexapoda</taxon>
        <taxon>Insecta</taxon>
        <taxon>Pterygota</taxon>
        <taxon>Neoptera</taxon>
        <taxon>Endopterygota</taxon>
        <taxon>Hymenoptera</taxon>
        <taxon>Cephoidea</taxon>
        <taxon>Cephidae</taxon>
        <taxon>Cephus</taxon>
    </lineage>
</organism>
<dbReference type="RefSeq" id="XP_015589676.1">
    <property type="nucleotide sequence ID" value="XM_015734190.2"/>
</dbReference>
<dbReference type="KEGG" id="ccin:107265116"/>
<feature type="region of interest" description="Disordered" evidence="1">
    <location>
        <begin position="24"/>
        <end position="45"/>
    </location>
</feature>
<feature type="compositionally biased region" description="Basic and acidic residues" evidence="1">
    <location>
        <begin position="168"/>
        <end position="183"/>
    </location>
</feature>
<feature type="region of interest" description="Disordered" evidence="1">
    <location>
        <begin position="145"/>
        <end position="215"/>
    </location>
</feature>
<feature type="compositionally biased region" description="Basic and acidic residues" evidence="1">
    <location>
        <begin position="192"/>
        <end position="210"/>
    </location>
</feature>
<keyword evidence="3" id="KW-1185">Reference proteome</keyword>
<feature type="chain" id="PRO_5042546103" evidence="2">
    <location>
        <begin position="23"/>
        <end position="301"/>
    </location>
</feature>
<evidence type="ECO:0000313" key="3">
    <source>
        <dbReference type="Proteomes" id="UP000694920"/>
    </source>
</evidence>
<name>A0AAJ7FFT0_CEPCN</name>
<dbReference type="GeneID" id="107265116"/>
<feature type="region of interest" description="Disordered" evidence="1">
    <location>
        <begin position="70"/>
        <end position="130"/>
    </location>
</feature>
<feature type="compositionally biased region" description="Basic residues" evidence="1">
    <location>
        <begin position="24"/>
        <end position="36"/>
    </location>
</feature>
<proteinExistence type="predicted"/>
<evidence type="ECO:0000256" key="2">
    <source>
        <dbReference type="SAM" id="SignalP"/>
    </source>
</evidence>